<proteinExistence type="predicted"/>
<reference evidence="2" key="1">
    <citation type="submission" date="2011-05" db="EMBL/GenBank/DDBJ databases">
        <authorList>
            <person name="Richards S.R."/>
            <person name="Qu J."/>
            <person name="Jiang H."/>
            <person name="Jhangiani S.N."/>
            <person name="Agravi P."/>
            <person name="Goodspeed R."/>
            <person name="Gross S."/>
            <person name="Mandapat C."/>
            <person name="Jackson L."/>
            <person name="Mathew T."/>
            <person name="Pu L."/>
            <person name="Thornton R."/>
            <person name="Saada N."/>
            <person name="Wilczek-Boney K.B."/>
            <person name="Lee S."/>
            <person name="Kovar C."/>
            <person name="Wu Y."/>
            <person name="Scherer S.E."/>
            <person name="Worley K.C."/>
            <person name="Muzny D.M."/>
            <person name="Gibbs R."/>
        </authorList>
    </citation>
    <scope>NUCLEOTIDE SEQUENCE</scope>
    <source>
        <strain evidence="2">Brora</strain>
    </source>
</reference>
<protein>
    <submittedName>
        <fullName evidence="1">Uncharacterized protein</fullName>
    </submittedName>
</protein>
<dbReference type="Proteomes" id="UP000014500">
    <property type="component" value="Unassembled WGS sequence"/>
</dbReference>
<organism evidence="1 2">
    <name type="scientific">Strigamia maritima</name>
    <name type="common">European centipede</name>
    <name type="synonym">Geophilus maritimus</name>
    <dbReference type="NCBI Taxonomy" id="126957"/>
    <lineage>
        <taxon>Eukaryota</taxon>
        <taxon>Metazoa</taxon>
        <taxon>Ecdysozoa</taxon>
        <taxon>Arthropoda</taxon>
        <taxon>Myriapoda</taxon>
        <taxon>Chilopoda</taxon>
        <taxon>Pleurostigmophora</taxon>
        <taxon>Geophilomorpha</taxon>
        <taxon>Linotaeniidae</taxon>
        <taxon>Strigamia</taxon>
    </lineage>
</organism>
<name>T1JC25_STRMM</name>
<dbReference type="AlphaFoldDB" id="T1JC25"/>
<accession>T1JC25</accession>
<sequence length="374" mass="44172">MIIAELAWYLTTLKMEKEQLRIKNGIASALVTMYGRKAILTTMARRSSPISVLDFIQLNKRTLEKNRSMHAVKIIQANTLGKLDIHLLGYVLKFLFPINDNPDHSIWKLLKKRPSWDELEKSFQEYKIDSTCECMLTIIWARQTLIYTGREFNLDELTIIFRLVKSSIYTLCAHQKRMLKIVDQIERILQLETYDLVLIGTMREFVQDMNRKRMKFEFLMERHWESVCSIQAVAPPTPRFSYYFFNDSVFSQLKGDARSRMCRRFRCYGCGGKIADKCGVFPENLILKCFERRAGVPRRPVRMGHSYYHLKEICVRKVHPNFNLNVTVIEELKYFLQAMNTKDKHLLIMHLKKSNWQLKILYGQLPFIIVYSTL</sequence>
<dbReference type="HOGENOM" id="CLU_740385_0_0_1"/>
<evidence type="ECO:0000313" key="1">
    <source>
        <dbReference type="EnsemblMetazoa" id="SMAR011332-PA"/>
    </source>
</evidence>
<keyword evidence="2" id="KW-1185">Reference proteome</keyword>
<reference evidence="1" key="2">
    <citation type="submission" date="2015-02" db="UniProtKB">
        <authorList>
            <consortium name="EnsemblMetazoa"/>
        </authorList>
    </citation>
    <scope>IDENTIFICATION</scope>
</reference>
<dbReference type="EnsemblMetazoa" id="SMAR011332-RA">
    <property type="protein sequence ID" value="SMAR011332-PA"/>
    <property type="gene ID" value="SMAR011332"/>
</dbReference>
<evidence type="ECO:0000313" key="2">
    <source>
        <dbReference type="Proteomes" id="UP000014500"/>
    </source>
</evidence>
<dbReference type="EMBL" id="JH432049">
    <property type="status" value="NOT_ANNOTATED_CDS"/>
    <property type="molecule type" value="Genomic_DNA"/>
</dbReference>